<evidence type="ECO:0000313" key="1">
    <source>
        <dbReference type="EMBL" id="MCU7695224.1"/>
    </source>
</evidence>
<evidence type="ECO:0000313" key="2">
    <source>
        <dbReference type="Proteomes" id="UP001209317"/>
    </source>
</evidence>
<proteinExistence type="predicted"/>
<gene>
    <name evidence="1" type="ORF">OD355_11905</name>
</gene>
<keyword evidence="2" id="KW-1185">Reference proteome</keyword>
<dbReference type="Proteomes" id="UP001209317">
    <property type="component" value="Unassembled WGS sequence"/>
</dbReference>
<reference evidence="1" key="1">
    <citation type="submission" date="2022-10" db="EMBL/GenBank/DDBJ databases">
        <authorList>
            <person name="Kim H.S."/>
            <person name="Kim J.-S."/>
            <person name="Suh M.K."/>
            <person name="Eom M.K."/>
            <person name="Lee J.-S."/>
        </authorList>
    </citation>
    <scope>NUCLEOTIDE SEQUENCE</scope>
    <source>
        <strain evidence="1">LIP-5</strain>
    </source>
</reference>
<name>A0AAE3IP23_9BACT</name>
<organism evidence="1 2">
    <name type="scientific">Haoranjiania flava</name>
    <dbReference type="NCBI Taxonomy" id="1856322"/>
    <lineage>
        <taxon>Bacteria</taxon>
        <taxon>Pseudomonadati</taxon>
        <taxon>Bacteroidota</taxon>
        <taxon>Chitinophagia</taxon>
        <taxon>Chitinophagales</taxon>
        <taxon>Chitinophagaceae</taxon>
        <taxon>Haoranjiania</taxon>
    </lineage>
</organism>
<dbReference type="RefSeq" id="WP_263038710.1">
    <property type="nucleotide sequence ID" value="NZ_JAOTPL010000020.1"/>
</dbReference>
<dbReference type="EMBL" id="JAOTPL010000020">
    <property type="protein sequence ID" value="MCU7695224.1"/>
    <property type="molecule type" value="Genomic_DNA"/>
</dbReference>
<protein>
    <submittedName>
        <fullName evidence="1">DUF6364 family protein</fullName>
    </submittedName>
</protein>
<dbReference type="AlphaFoldDB" id="A0AAE3IP23"/>
<dbReference type="Pfam" id="PF19891">
    <property type="entry name" value="DUF6364"/>
    <property type="match status" value="1"/>
</dbReference>
<sequence>MTTKLNLTIQEDTAMRIKQYAAKRKTSVSKIAEEYFSSLIRKEAKYRSGKKSFVEKYGGCINDISIVDINRAHEDYLKEKYGV</sequence>
<dbReference type="InterPro" id="IPR045944">
    <property type="entry name" value="DUF6364"/>
</dbReference>
<comment type="caution">
    <text evidence="1">The sequence shown here is derived from an EMBL/GenBank/DDBJ whole genome shotgun (WGS) entry which is preliminary data.</text>
</comment>
<accession>A0AAE3IP23</accession>